<feature type="compositionally biased region" description="Basic and acidic residues" evidence="10">
    <location>
        <begin position="1356"/>
        <end position="1372"/>
    </location>
</feature>
<evidence type="ECO:0000256" key="4">
    <source>
        <dbReference type="ARBA" id="ARBA00022679"/>
    </source>
</evidence>
<evidence type="ECO:0000256" key="9">
    <source>
        <dbReference type="ARBA" id="ARBA00048679"/>
    </source>
</evidence>
<protein>
    <recommendedName>
        <fullName evidence="2">non-specific serine/threonine protein kinase</fullName>
        <ecNumber evidence="2">2.7.11.1</ecNumber>
    </recommendedName>
</protein>
<feature type="domain" description="Protein kinase" evidence="11">
    <location>
        <begin position="479"/>
        <end position="800"/>
    </location>
</feature>
<organism evidence="12 13">
    <name type="scientific">Pleurodeles waltl</name>
    <name type="common">Iberian ribbed newt</name>
    <dbReference type="NCBI Taxonomy" id="8319"/>
    <lineage>
        <taxon>Eukaryota</taxon>
        <taxon>Metazoa</taxon>
        <taxon>Chordata</taxon>
        <taxon>Craniata</taxon>
        <taxon>Vertebrata</taxon>
        <taxon>Euteleostomi</taxon>
        <taxon>Amphibia</taxon>
        <taxon>Batrachia</taxon>
        <taxon>Caudata</taxon>
        <taxon>Salamandroidea</taxon>
        <taxon>Salamandridae</taxon>
        <taxon>Pleurodelinae</taxon>
        <taxon>Pleurodeles</taxon>
    </lineage>
</organism>
<feature type="region of interest" description="Disordered" evidence="10">
    <location>
        <begin position="542"/>
        <end position="567"/>
    </location>
</feature>
<feature type="compositionally biased region" description="Polar residues" evidence="10">
    <location>
        <begin position="850"/>
        <end position="859"/>
    </location>
</feature>
<comment type="catalytic activity">
    <reaction evidence="8">
        <text>L-threonyl-[protein] + ATP = O-phospho-L-threonyl-[protein] + ADP + H(+)</text>
        <dbReference type="Rhea" id="RHEA:46608"/>
        <dbReference type="Rhea" id="RHEA-COMP:11060"/>
        <dbReference type="Rhea" id="RHEA-COMP:11605"/>
        <dbReference type="ChEBI" id="CHEBI:15378"/>
        <dbReference type="ChEBI" id="CHEBI:30013"/>
        <dbReference type="ChEBI" id="CHEBI:30616"/>
        <dbReference type="ChEBI" id="CHEBI:61977"/>
        <dbReference type="ChEBI" id="CHEBI:456216"/>
        <dbReference type="EC" id="2.7.11.1"/>
    </reaction>
</comment>
<dbReference type="EMBL" id="JANPWB010000012">
    <property type="protein sequence ID" value="KAJ1114490.1"/>
    <property type="molecule type" value="Genomic_DNA"/>
</dbReference>
<gene>
    <name evidence="12" type="ORF">NDU88_002726</name>
</gene>
<comment type="catalytic activity">
    <reaction evidence="9">
        <text>L-seryl-[protein] + ATP = O-phospho-L-seryl-[protein] + ADP + H(+)</text>
        <dbReference type="Rhea" id="RHEA:17989"/>
        <dbReference type="Rhea" id="RHEA-COMP:9863"/>
        <dbReference type="Rhea" id="RHEA-COMP:11604"/>
        <dbReference type="ChEBI" id="CHEBI:15378"/>
        <dbReference type="ChEBI" id="CHEBI:29999"/>
        <dbReference type="ChEBI" id="CHEBI:30616"/>
        <dbReference type="ChEBI" id="CHEBI:83421"/>
        <dbReference type="ChEBI" id="CHEBI:456216"/>
        <dbReference type="EC" id="2.7.11.1"/>
    </reaction>
</comment>
<dbReference type="Gene3D" id="3.30.200.20">
    <property type="entry name" value="Phosphorylase Kinase, domain 1"/>
    <property type="match status" value="1"/>
</dbReference>
<evidence type="ECO:0000256" key="2">
    <source>
        <dbReference type="ARBA" id="ARBA00012513"/>
    </source>
</evidence>
<keyword evidence="5" id="KW-0547">Nucleotide-binding</keyword>
<dbReference type="Proteomes" id="UP001066276">
    <property type="component" value="Chromosome 8"/>
</dbReference>
<keyword evidence="3" id="KW-0723">Serine/threonine-protein kinase</keyword>
<feature type="compositionally biased region" description="Basic and acidic residues" evidence="10">
    <location>
        <begin position="1069"/>
        <end position="1080"/>
    </location>
</feature>
<feature type="region of interest" description="Disordered" evidence="10">
    <location>
        <begin position="1061"/>
        <end position="1080"/>
    </location>
</feature>
<dbReference type="GO" id="GO:0005524">
    <property type="term" value="F:ATP binding"/>
    <property type="evidence" value="ECO:0007669"/>
    <property type="project" value="UniProtKB-KW"/>
</dbReference>
<accession>A0AAV7NHW3</accession>
<dbReference type="GO" id="GO:0004674">
    <property type="term" value="F:protein serine/threonine kinase activity"/>
    <property type="evidence" value="ECO:0007669"/>
    <property type="project" value="UniProtKB-KW"/>
</dbReference>
<dbReference type="SMART" id="SM00220">
    <property type="entry name" value="S_TKc"/>
    <property type="match status" value="1"/>
</dbReference>
<dbReference type="PROSITE" id="PS00108">
    <property type="entry name" value="PROTEIN_KINASE_ST"/>
    <property type="match status" value="1"/>
</dbReference>
<evidence type="ECO:0000259" key="11">
    <source>
        <dbReference type="PROSITE" id="PS50011"/>
    </source>
</evidence>
<dbReference type="PROSITE" id="PS50011">
    <property type="entry name" value="PROTEIN_KINASE_DOM"/>
    <property type="match status" value="1"/>
</dbReference>
<dbReference type="InterPro" id="IPR051131">
    <property type="entry name" value="NEK_Ser/Thr_kinase_NIMA"/>
</dbReference>
<evidence type="ECO:0000256" key="6">
    <source>
        <dbReference type="ARBA" id="ARBA00022777"/>
    </source>
</evidence>
<feature type="region of interest" description="Disordered" evidence="10">
    <location>
        <begin position="825"/>
        <end position="865"/>
    </location>
</feature>
<evidence type="ECO:0000256" key="8">
    <source>
        <dbReference type="ARBA" id="ARBA00047899"/>
    </source>
</evidence>
<dbReference type="FunFam" id="1.10.510.10:FF:000172">
    <property type="entry name" value="serine/threonine-protein kinase Nek1 isoform X1"/>
    <property type="match status" value="1"/>
</dbReference>
<evidence type="ECO:0000256" key="5">
    <source>
        <dbReference type="ARBA" id="ARBA00022741"/>
    </source>
</evidence>
<feature type="compositionally biased region" description="Acidic residues" evidence="10">
    <location>
        <begin position="1275"/>
        <end position="1310"/>
    </location>
</feature>
<keyword evidence="4" id="KW-0808">Transferase</keyword>
<name>A0AAV7NHW3_PLEWA</name>
<feature type="region of interest" description="Disordered" evidence="10">
    <location>
        <begin position="1169"/>
        <end position="1191"/>
    </location>
</feature>
<dbReference type="InterPro" id="IPR011009">
    <property type="entry name" value="Kinase-like_dom_sf"/>
</dbReference>
<keyword evidence="13" id="KW-1185">Reference proteome</keyword>
<comment type="similarity">
    <text evidence="1">Belongs to the protein kinase superfamily. NEK Ser/Thr protein kinase family. NIMA subfamily.</text>
</comment>
<dbReference type="InterPro" id="IPR008271">
    <property type="entry name" value="Ser/Thr_kinase_AS"/>
</dbReference>
<feature type="region of interest" description="Disordered" evidence="10">
    <location>
        <begin position="1341"/>
        <end position="1397"/>
    </location>
</feature>
<feature type="region of interest" description="Disordered" evidence="10">
    <location>
        <begin position="1265"/>
        <end position="1310"/>
    </location>
</feature>
<dbReference type="EC" id="2.7.11.1" evidence="2"/>
<evidence type="ECO:0000313" key="13">
    <source>
        <dbReference type="Proteomes" id="UP001066276"/>
    </source>
</evidence>
<evidence type="ECO:0000256" key="10">
    <source>
        <dbReference type="SAM" id="MobiDB-lite"/>
    </source>
</evidence>
<keyword evidence="7" id="KW-0067">ATP-binding</keyword>
<keyword evidence="6" id="KW-0418">Kinase</keyword>
<dbReference type="Pfam" id="PF00069">
    <property type="entry name" value="Pkinase"/>
    <property type="match status" value="1"/>
</dbReference>
<feature type="compositionally biased region" description="Polar residues" evidence="10">
    <location>
        <begin position="1377"/>
        <end position="1390"/>
    </location>
</feature>
<dbReference type="InterPro" id="IPR000719">
    <property type="entry name" value="Prot_kinase_dom"/>
</dbReference>
<evidence type="ECO:0000256" key="1">
    <source>
        <dbReference type="ARBA" id="ARBA00010886"/>
    </source>
</evidence>
<reference evidence="12" key="1">
    <citation type="journal article" date="2022" name="bioRxiv">
        <title>Sequencing and chromosome-scale assembly of the giantPleurodeles waltlgenome.</title>
        <authorList>
            <person name="Brown T."/>
            <person name="Elewa A."/>
            <person name="Iarovenko S."/>
            <person name="Subramanian E."/>
            <person name="Araus A.J."/>
            <person name="Petzold A."/>
            <person name="Susuki M."/>
            <person name="Suzuki K.-i.T."/>
            <person name="Hayashi T."/>
            <person name="Toyoda A."/>
            <person name="Oliveira C."/>
            <person name="Osipova E."/>
            <person name="Leigh N.D."/>
            <person name="Simon A."/>
            <person name="Yun M.H."/>
        </authorList>
    </citation>
    <scope>NUCLEOTIDE SEQUENCE</scope>
    <source>
        <strain evidence="12">20211129_DDA</strain>
        <tissue evidence="12">Liver</tissue>
    </source>
</reference>
<evidence type="ECO:0000313" key="12">
    <source>
        <dbReference type="EMBL" id="KAJ1114490.1"/>
    </source>
</evidence>
<dbReference type="SUPFAM" id="SSF56112">
    <property type="entry name" value="Protein kinase-like (PK-like)"/>
    <property type="match status" value="1"/>
</dbReference>
<dbReference type="Gene3D" id="1.10.510.10">
    <property type="entry name" value="Transferase(Phosphotransferase) domain 1"/>
    <property type="match status" value="1"/>
</dbReference>
<sequence length="1397" mass="155850">MEVSKVVQALKTLRDEGREDLIKDGVLEEAWVGLKRPKRLSAQGVSAAVAACSSPPGKSKKFKTKSAEGRKVTRSPSGLQEVLGSAARLEEVVPRRRGTGHLLRRSGASLARRVSAGGWGAGRVGAVARGERPGARLESARVTGNLRGGRAVKQAQLPRDNAAERGAAILEERSLGGTQKMAASMGKGILDESLSRKGFLAEGQKLKEVREQEEEVIVISDEEQEGQEDFGFVESFIPEPDVTFLGKGAGVDGLRESSFERCSSISSFDGNVSAQNVLHMGEQVDLVDQDGVLVKGLVCGQIGRGVSRDKARVLLDMWQSGFQEASAGCDAPRFPGRLGDVTVHQDAGRHAGGQSFPVKARAPLVHWKEGRANSGVVYPTTREAVARCSLGHSAGSVVEDEQPSTSWGAGARFERQEETLLDYDEDEEVPDARVAAPVLQSTVSEVVQGDRSGNRRRASAGNLPRGEIGMGMGRIVGGIYGRDVCGSGGVDTSVQVDYITDNGAGKSEVTGDVRKDDESKVLQESVKTGGVVGADVSRFPCIRNRPRDGRTNTLIPEPAKPPRGKADGSQCVIKEINLTKMPLKEKEASRKEVSLLAKMKHPNIVTFFNSLEERNKLFIVMEYCDGGDLMRRINKQHGVLFDEDQILCWFVQIALGLKHIHDRKVLHRDIKAQNIFLSNNGLLAKLGDFGIARVLNNTMELARTCVGTPYYLSPEICENRPYNNKTDIWSLGCVLYEMCTLKHPFEGSGLRQLVLKICKGHFVPVSPKYSYDLRMLIGQLFKISSRDRPSINSILKKPFLEKRISKHLSPELLKEEFSHTVLHRKKPGASRPGHYPPPDRHAQVPKRKIQNTPAPQSRAVTPAKKQELPYRQEWKHPSRVQHHPPVKHWSPQVEMGGRPAAVPCGQYGHYYAQLNNIQKRPFEQPLVPQVNQRADEYYGQREQQAHPQWCADYLQRRWEAHQYKLKVEKQLGLRPSTADHQNNHIPRQEMKQEQPMEQQQQAIIKNGDKEQEYLRKLNQIRQQYHNEVKENKMKAVTPKVRANVPILDTPKKVEETYLVKPGGAGQEPAPHHAPKEEKPVQDMEMNLKAIRMQTWKERKELEKKHKGKGGVKFEINLDEPFTQEADSHEDEEIELFNQTLTFDHGKKLQETNWEKVCEDRRDRALVDIGCHDSENGNHSNGASENRKHWKGEPPKTLLHFLAGAEILSNSPTLAEGDIDADNSVASERHENRKQWNPASPGTLLNVLAEAELTSDSLLLGAGETLMPLHPKDDMKEEDEADMSSEIDLDEERLEPRSDDDDTNFEESDDELREALVESLEQVILPKEEILNNEMKTVEVFPKEQKSQEKQNFSTSSEEKVLKEDLFQKEKIDGIPSKTPSTTEENNNPASSHICAVE</sequence>
<evidence type="ECO:0000256" key="7">
    <source>
        <dbReference type="ARBA" id="ARBA00022840"/>
    </source>
</evidence>
<dbReference type="PANTHER" id="PTHR44899:SF1">
    <property type="entry name" value="SERINE_THREONINE-PROTEIN KINASE NEK5"/>
    <property type="match status" value="1"/>
</dbReference>
<dbReference type="PANTHER" id="PTHR44899">
    <property type="entry name" value="CAMK FAMILY PROTEIN KINASE"/>
    <property type="match status" value="1"/>
</dbReference>
<proteinExistence type="inferred from homology"/>
<comment type="caution">
    <text evidence="12">The sequence shown here is derived from an EMBL/GenBank/DDBJ whole genome shotgun (WGS) entry which is preliminary data.</text>
</comment>
<evidence type="ECO:0000256" key="3">
    <source>
        <dbReference type="ARBA" id="ARBA00022527"/>
    </source>
</evidence>